<feature type="signal peptide" evidence="1">
    <location>
        <begin position="1"/>
        <end position="23"/>
    </location>
</feature>
<reference evidence="3 4" key="1">
    <citation type="submission" date="2015-12" db="EMBL/GenBank/DDBJ databases">
        <title>The genome of Folsomia candida.</title>
        <authorList>
            <person name="Faddeeva A."/>
            <person name="Derks M.F."/>
            <person name="Anvar Y."/>
            <person name="Smit S."/>
            <person name="Van Straalen N."/>
            <person name="Roelofs D."/>
        </authorList>
    </citation>
    <scope>NUCLEOTIDE SEQUENCE [LARGE SCALE GENOMIC DNA]</scope>
    <source>
        <strain evidence="3 4">VU population</strain>
        <tissue evidence="3">Whole body</tissue>
    </source>
</reference>
<dbReference type="InterPro" id="IPR004302">
    <property type="entry name" value="Cellulose/chitin-bd_N"/>
</dbReference>
<sequence>MGNFHPFSLYLVVVTLLVAFHSGDRLVSGHGRMMEPPNRSSIWRRVEYEELHPPINYNDNELFCGGFIIQYEHNDGKCGECGDSFNSTKPRENEHGGFYGKGIITKTYTRGQEIVILVELTFGHMGYFEFRVCNLDNDQSESEACFEQNLLQLSNGSPTIPTRYPIPTSGVGWYNIKASLPTNLVCFHCVLQWHYYAGNSWGECEDGTYAIGCGPQETFRGCADIAIIN</sequence>
<feature type="chain" id="PRO_5013008334" description="Chitin-binding type-4 domain-containing protein" evidence="1">
    <location>
        <begin position="24"/>
        <end position="229"/>
    </location>
</feature>
<dbReference type="STRING" id="158441.A0A226EFH3"/>
<evidence type="ECO:0000259" key="2">
    <source>
        <dbReference type="Pfam" id="PF03067"/>
    </source>
</evidence>
<gene>
    <name evidence="3" type="ORF">Fcan01_08629</name>
</gene>
<evidence type="ECO:0000313" key="4">
    <source>
        <dbReference type="Proteomes" id="UP000198287"/>
    </source>
</evidence>
<protein>
    <recommendedName>
        <fullName evidence="2">Chitin-binding type-4 domain-containing protein</fullName>
    </recommendedName>
</protein>
<dbReference type="Proteomes" id="UP000198287">
    <property type="component" value="Unassembled WGS sequence"/>
</dbReference>
<proteinExistence type="predicted"/>
<dbReference type="EMBL" id="LNIX01000004">
    <property type="protein sequence ID" value="OXA56335.1"/>
    <property type="molecule type" value="Genomic_DNA"/>
</dbReference>
<feature type="domain" description="Chitin-binding type-4" evidence="2">
    <location>
        <begin position="30"/>
        <end position="225"/>
    </location>
</feature>
<dbReference type="PANTHER" id="PTHR21113:SF4">
    <property type="entry name" value="CHITIN-BINDING TYPE-4 DOMAIN-CONTAINING PROTEIN"/>
    <property type="match status" value="1"/>
</dbReference>
<evidence type="ECO:0000313" key="3">
    <source>
        <dbReference type="EMBL" id="OXA56335.1"/>
    </source>
</evidence>
<evidence type="ECO:0000256" key="1">
    <source>
        <dbReference type="SAM" id="SignalP"/>
    </source>
</evidence>
<name>A0A226EFH3_FOLCA</name>
<keyword evidence="4" id="KW-1185">Reference proteome</keyword>
<keyword evidence="1" id="KW-0732">Signal</keyword>
<comment type="caution">
    <text evidence="3">The sequence shown here is derived from an EMBL/GenBank/DDBJ whole genome shotgun (WGS) entry which is preliminary data.</text>
</comment>
<dbReference type="AlphaFoldDB" id="A0A226EFH3"/>
<dbReference type="OrthoDB" id="64893at2759"/>
<dbReference type="PANTHER" id="PTHR21113">
    <property type="entry name" value="AGAP001705-PA"/>
    <property type="match status" value="1"/>
</dbReference>
<dbReference type="OMA" id="GHGMLME"/>
<accession>A0A226EFH3</accession>
<organism evidence="3 4">
    <name type="scientific">Folsomia candida</name>
    <name type="common">Springtail</name>
    <dbReference type="NCBI Taxonomy" id="158441"/>
    <lineage>
        <taxon>Eukaryota</taxon>
        <taxon>Metazoa</taxon>
        <taxon>Ecdysozoa</taxon>
        <taxon>Arthropoda</taxon>
        <taxon>Hexapoda</taxon>
        <taxon>Collembola</taxon>
        <taxon>Entomobryomorpha</taxon>
        <taxon>Isotomoidea</taxon>
        <taxon>Isotomidae</taxon>
        <taxon>Proisotominae</taxon>
        <taxon>Folsomia</taxon>
    </lineage>
</organism>
<dbReference type="Pfam" id="PF03067">
    <property type="entry name" value="LPMO_10"/>
    <property type="match status" value="1"/>
</dbReference>